<proteinExistence type="inferred from homology"/>
<dbReference type="InterPro" id="IPR036291">
    <property type="entry name" value="NAD(P)-bd_dom_sf"/>
</dbReference>
<evidence type="ECO:0000313" key="5">
    <source>
        <dbReference type="Proteomes" id="UP000199400"/>
    </source>
</evidence>
<dbReference type="PANTHER" id="PTHR44196">
    <property type="entry name" value="DEHYDROGENASE/REDUCTASE SDR FAMILY MEMBER 7B"/>
    <property type="match status" value="1"/>
</dbReference>
<dbReference type="InterPro" id="IPR002347">
    <property type="entry name" value="SDR_fam"/>
</dbReference>
<dbReference type="Proteomes" id="UP000199400">
    <property type="component" value="Unassembled WGS sequence"/>
</dbReference>
<dbReference type="PROSITE" id="PS00061">
    <property type="entry name" value="ADH_SHORT"/>
    <property type="match status" value="1"/>
</dbReference>
<evidence type="ECO:0000256" key="1">
    <source>
        <dbReference type="ARBA" id="ARBA00006484"/>
    </source>
</evidence>
<dbReference type="InterPro" id="IPR020904">
    <property type="entry name" value="Sc_DH/Rdtase_CS"/>
</dbReference>
<keyword evidence="2" id="KW-0560">Oxidoreductase</keyword>
<accession>A0A1I2IFT0</accession>
<dbReference type="SUPFAM" id="SSF51735">
    <property type="entry name" value="NAD(P)-binding Rossmann-fold domains"/>
    <property type="match status" value="1"/>
</dbReference>
<dbReference type="STRING" id="54.SAMN02745121_08604"/>
<keyword evidence="5" id="KW-1185">Reference proteome</keyword>
<protein>
    <submittedName>
        <fullName evidence="4">Short-chain dehydrogenase</fullName>
    </submittedName>
</protein>
<dbReference type="EMBL" id="FOMX01000062">
    <property type="protein sequence ID" value="SFF39927.1"/>
    <property type="molecule type" value="Genomic_DNA"/>
</dbReference>
<evidence type="ECO:0000256" key="3">
    <source>
        <dbReference type="RuleBase" id="RU000363"/>
    </source>
</evidence>
<dbReference type="PRINTS" id="PR00080">
    <property type="entry name" value="SDRFAMILY"/>
</dbReference>
<dbReference type="PRINTS" id="PR00081">
    <property type="entry name" value="GDHRDH"/>
</dbReference>
<dbReference type="GO" id="GO:0016491">
    <property type="term" value="F:oxidoreductase activity"/>
    <property type="evidence" value="ECO:0007669"/>
    <property type="project" value="UniProtKB-KW"/>
</dbReference>
<sequence>MRRVGESRVAVVTGASSGLGRATAYQLAARGWRVAVAARREHELERTAAGCRERGGEALVVPTDVTREDAVMRLAEETLAEWGRIDAWINNAGVTLFAPLEGGSLADHRQVIETNLHGALHGVRAVVPVFRRQRHGTLINIGSVLSKIGHAFVPSYVISKFALHGLSEALRVELAEYPDIHVCTVFPYAIDTPHFQVAANDLGRHVNAMPPVQSPDKVARAVADLVDHPRRQRFVPRIAELGLVLHRVFPRTMERLLYRALGRFHLGVDEPPAAGNLFRPPAEASAIHGRRPPRLGTPAFLAWAARELLRIEVDAARHRLKQWHVTRTTP</sequence>
<comment type="similarity">
    <text evidence="1 3">Belongs to the short-chain dehydrogenases/reductases (SDR) family.</text>
</comment>
<evidence type="ECO:0000313" key="4">
    <source>
        <dbReference type="EMBL" id="SFF39927.1"/>
    </source>
</evidence>
<dbReference type="AlphaFoldDB" id="A0A1I2IFT0"/>
<name>A0A1I2IFT0_9BACT</name>
<dbReference type="Gene3D" id="3.40.50.720">
    <property type="entry name" value="NAD(P)-binding Rossmann-like Domain"/>
    <property type="match status" value="1"/>
</dbReference>
<evidence type="ECO:0000256" key="2">
    <source>
        <dbReference type="ARBA" id="ARBA00023002"/>
    </source>
</evidence>
<reference evidence="5" key="1">
    <citation type="submission" date="2016-10" db="EMBL/GenBank/DDBJ databases">
        <authorList>
            <person name="Varghese N."/>
            <person name="Submissions S."/>
        </authorList>
    </citation>
    <scope>NUCLEOTIDE SEQUENCE [LARGE SCALE GENOMIC DNA]</scope>
    <source>
        <strain evidence="5">ATCC 25963</strain>
    </source>
</reference>
<dbReference type="GO" id="GO:0016020">
    <property type="term" value="C:membrane"/>
    <property type="evidence" value="ECO:0007669"/>
    <property type="project" value="TreeGrafter"/>
</dbReference>
<gene>
    <name evidence="4" type="ORF">SAMN02745121_08604</name>
</gene>
<dbReference type="PANTHER" id="PTHR44196:SF1">
    <property type="entry name" value="DEHYDROGENASE_REDUCTASE SDR FAMILY MEMBER 7B"/>
    <property type="match status" value="1"/>
</dbReference>
<dbReference type="OrthoDB" id="9781689at2"/>
<dbReference type="Pfam" id="PF00106">
    <property type="entry name" value="adh_short"/>
    <property type="match status" value="1"/>
</dbReference>
<organism evidence="4 5">
    <name type="scientific">Nannocystis exedens</name>
    <dbReference type="NCBI Taxonomy" id="54"/>
    <lineage>
        <taxon>Bacteria</taxon>
        <taxon>Pseudomonadati</taxon>
        <taxon>Myxococcota</taxon>
        <taxon>Polyangia</taxon>
        <taxon>Nannocystales</taxon>
        <taxon>Nannocystaceae</taxon>
        <taxon>Nannocystis</taxon>
    </lineage>
</organism>